<reference evidence="2 3" key="1">
    <citation type="submission" date="2018-12" db="EMBL/GenBank/DDBJ databases">
        <title>Dyella dinghuensis sp. nov. DHOA06 and Dyella choica sp. nov. 4M-K27, isolated from forest soil.</title>
        <authorList>
            <person name="Qiu L.-H."/>
            <person name="Gao Z.-H."/>
        </authorList>
    </citation>
    <scope>NUCLEOTIDE SEQUENCE [LARGE SCALE GENOMIC DNA]</scope>
    <source>
        <strain evidence="2 3">DHOA06</strain>
    </source>
</reference>
<accession>A0A3S0PXR8</accession>
<sequence>MNSLLLLFATMLTTTNGFAAQTVASSPKSSPPKLPKSCLGDMWQGLLPLIAKGSYVTVPDVEKLANIKMQHVVDVAPGDTIATYEGNATTPLSIRVEVLEVPTSYGAGHITYSWQVLQGRSVDWHGSTSVVDFSCVDSSGGLQLSKVEADLSSLGFHQIGSTAQEVHAEYFAGRLSTIAIYFDLPVESVPTVSSIHIVGLRNESAKSSSVH</sequence>
<name>A0A3S0PXR8_9GAMM</name>
<evidence type="ECO:0000313" key="3">
    <source>
        <dbReference type="Proteomes" id="UP000267077"/>
    </source>
</evidence>
<evidence type="ECO:0000313" key="2">
    <source>
        <dbReference type="EMBL" id="RUL63180.1"/>
    </source>
</evidence>
<dbReference type="RefSeq" id="WP_126674117.1">
    <property type="nucleotide sequence ID" value="NZ_RYZR01000006.1"/>
</dbReference>
<dbReference type="EMBL" id="RYZR01000006">
    <property type="protein sequence ID" value="RUL63180.1"/>
    <property type="molecule type" value="Genomic_DNA"/>
</dbReference>
<feature type="chain" id="PRO_5018530818" evidence="1">
    <location>
        <begin position="20"/>
        <end position="211"/>
    </location>
</feature>
<proteinExistence type="predicted"/>
<comment type="caution">
    <text evidence="2">The sequence shown here is derived from an EMBL/GenBank/DDBJ whole genome shotgun (WGS) entry which is preliminary data.</text>
</comment>
<feature type="signal peptide" evidence="1">
    <location>
        <begin position="1"/>
        <end position="19"/>
    </location>
</feature>
<gene>
    <name evidence="2" type="ORF">EKH79_12275</name>
</gene>
<organism evidence="2 3">
    <name type="scientific">Dyella dinghuensis</name>
    <dbReference type="NCBI Taxonomy" id="1920169"/>
    <lineage>
        <taxon>Bacteria</taxon>
        <taxon>Pseudomonadati</taxon>
        <taxon>Pseudomonadota</taxon>
        <taxon>Gammaproteobacteria</taxon>
        <taxon>Lysobacterales</taxon>
        <taxon>Rhodanobacteraceae</taxon>
        <taxon>Dyella</taxon>
    </lineage>
</organism>
<evidence type="ECO:0000256" key="1">
    <source>
        <dbReference type="SAM" id="SignalP"/>
    </source>
</evidence>
<keyword evidence="3" id="KW-1185">Reference proteome</keyword>
<dbReference type="AlphaFoldDB" id="A0A3S0PXR8"/>
<keyword evidence="1" id="KW-0732">Signal</keyword>
<protein>
    <submittedName>
        <fullName evidence="2">Uncharacterized protein</fullName>
    </submittedName>
</protein>
<dbReference type="Proteomes" id="UP000267077">
    <property type="component" value="Unassembled WGS sequence"/>
</dbReference>